<evidence type="ECO:0000313" key="9">
    <source>
        <dbReference type="EMBL" id="GAA0918941.1"/>
    </source>
</evidence>
<evidence type="ECO:0000256" key="6">
    <source>
        <dbReference type="ARBA" id="ARBA00023136"/>
    </source>
</evidence>
<dbReference type="EMBL" id="BAAAHP010000003">
    <property type="protein sequence ID" value="GAA0918941.1"/>
    <property type="molecule type" value="Genomic_DNA"/>
</dbReference>
<feature type="transmembrane region" description="Helical" evidence="7">
    <location>
        <begin position="212"/>
        <end position="237"/>
    </location>
</feature>
<dbReference type="PANTHER" id="PTHR33362">
    <property type="entry name" value="SIALIC ACID TRAP TRANSPORTER PERMEASE PROTEIN SIAT-RELATED"/>
    <property type="match status" value="1"/>
</dbReference>
<feature type="transmembrane region" description="Helical" evidence="7">
    <location>
        <begin position="316"/>
        <end position="346"/>
    </location>
</feature>
<organism evidence="9 10">
    <name type="scientific">Pseudonocardia zijingensis</name>
    <dbReference type="NCBI Taxonomy" id="153376"/>
    <lineage>
        <taxon>Bacteria</taxon>
        <taxon>Bacillati</taxon>
        <taxon>Actinomycetota</taxon>
        <taxon>Actinomycetes</taxon>
        <taxon>Pseudonocardiales</taxon>
        <taxon>Pseudonocardiaceae</taxon>
        <taxon>Pseudonocardia</taxon>
    </lineage>
</organism>
<keyword evidence="3" id="KW-0997">Cell inner membrane</keyword>
<proteinExistence type="predicted"/>
<keyword evidence="2" id="KW-1003">Cell membrane</keyword>
<dbReference type="RefSeq" id="WP_343937549.1">
    <property type="nucleotide sequence ID" value="NZ_BAAAHP010000003.1"/>
</dbReference>
<name>A0ABP3ZBS8_9PSEU</name>
<evidence type="ECO:0000256" key="4">
    <source>
        <dbReference type="ARBA" id="ARBA00022692"/>
    </source>
</evidence>
<dbReference type="PANTHER" id="PTHR33362:SF2">
    <property type="entry name" value="TRAP TRANSPORTER LARGE PERMEASE PROTEIN"/>
    <property type="match status" value="1"/>
</dbReference>
<evidence type="ECO:0000313" key="10">
    <source>
        <dbReference type="Proteomes" id="UP001499967"/>
    </source>
</evidence>
<feature type="transmembrane region" description="Helical" evidence="7">
    <location>
        <begin position="170"/>
        <end position="191"/>
    </location>
</feature>
<evidence type="ECO:0000256" key="2">
    <source>
        <dbReference type="ARBA" id="ARBA00022475"/>
    </source>
</evidence>
<keyword evidence="5 7" id="KW-1133">Transmembrane helix</keyword>
<reference evidence="10" key="1">
    <citation type="journal article" date="2019" name="Int. J. Syst. Evol. Microbiol.">
        <title>The Global Catalogue of Microorganisms (GCM) 10K type strain sequencing project: providing services to taxonomists for standard genome sequencing and annotation.</title>
        <authorList>
            <consortium name="The Broad Institute Genomics Platform"/>
            <consortium name="The Broad Institute Genome Sequencing Center for Infectious Disease"/>
            <person name="Wu L."/>
            <person name="Ma J."/>
        </authorList>
    </citation>
    <scope>NUCLEOTIDE SEQUENCE [LARGE SCALE GENOMIC DNA]</scope>
    <source>
        <strain evidence="10">JCM 11117</strain>
    </source>
</reference>
<dbReference type="Pfam" id="PF06808">
    <property type="entry name" value="DctM"/>
    <property type="match status" value="1"/>
</dbReference>
<feature type="transmembrane region" description="Helical" evidence="7">
    <location>
        <begin position="81"/>
        <end position="104"/>
    </location>
</feature>
<protein>
    <submittedName>
        <fullName evidence="9">TRAP transporter large permease</fullName>
    </submittedName>
</protein>
<dbReference type="NCBIfam" id="TIGR00786">
    <property type="entry name" value="dctM"/>
    <property type="match status" value="1"/>
</dbReference>
<accession>A0ABP3ZBS8</accession>
<feature type="domain" description="TRAP C4-dicarboxylate transport system permease DctM subunit" evidence="8">
    <location>
        <begin position="7"/>
        <end position="419"/>
    </location>
</feature>
<evidence type="ECO:0000256" key="1">
    <source>
        <dbReference type="ARBA" id="ARBA00004429"/>
    </source>
</evidence>
<feature type="transmembrane region" description="Helical" evidence="7">
    <location>
        <begin position="50"/>
        <end position="69"/>
    </location>
</feature>
<feature type="transmembrane region" description="Helical" evidence="7">
    <location>
        <begin position="274"/>
        <end position="296"/>
    </location>
</feature>
<dbReference type="InterPro" id="IPR004681">
    <property type="entry name" value="TRAP_DctM"/>
</dbReference>
<dbReference type="InterPro" id="IPR010656">
    <property type="entry name" value="DctM"/>
</dbReference>
<feature type="transmembrane region" description="Helical" evidence="7">
    <location>
        <begin position="243"/>
        <end position="262"/>
    </location>
</feature>
<feature type="transmembrane region" description="Helical" evidence="7">
    <location>
        <begin position="402"/>
        <end position="428"/>
    </location>
</feature>
<gene>
    <name evidence="9" type="ORF">GCM10009559_00680</name>
</gene>
<keyword evidence="10" id="KW-1185">Reference proteome</keyword>
<comment type="subcellular location">
    <subcellularLocation>
        <location evidence="1">Cell inner membrane</location>
        <topology evidence="1">Multi-pass membrane protein</topology>
    </subcellularLocation>
</comment>
<evidence type="ECO:0000259" key="8">
    <source>
        <dbReference type="Pfam" id="PF06808"/>
    </source>
</evidence>
<keyword evidence="6 7" id="KW-0472">Membrane</keyword>
<evidence type="ECO:0000256" key="7">
    <source>
        <dbReference type="SAM" id="Phobius"/>
    </source>
</evidence>
<dbReference type="Proteomes" id="UP001499967">
    <property type="component" value="Unassembled WGS sequence"/>
</dbReference>
<comment type="caution">
    <text evidence="9">The sequence shown here is derived from an EMBL/GenBank/DDBJ whole genome shotgun (WGS) entry which is preliminary data.</text>
</comment>
<feature type="transmembrane region" description="Helical" evidence="7">
    <location>
        <begin position="358"/>
        <end position="382"/>
    </location>
</feature>
<evidence type="ECO:0000256" key="5">
    <source>
        <dbReference type="ARBA" id="ARBA00022989"/>
    </source>
</evidence>
<dbReference type="PIRSF" id="PIRSF006066">
    <property type="entry name" value="HI0050"/>
    <property type="match status" value="1"/>
</dbReference>
<sequence length="430" mass="44579">MDVLILFGALFAFMALGLSVWVSMGAAALVALAVLGLGDATDLPTAMADGVGNFELLAIPFFILTGELLNRAGLTDRMVALLMYFLGRFRGGLAYATVGANVGISGVSGSAPADAAAVSSVMLPAMRKEGYDASYAAAINASAPVIGPVSPPSIPMIFVALVTHLSVGKLFLGGVVPALLLAASMVVVIMWQGRRGGKLPEARPDAYTAVSPLSLLGRALPALLAPLFLVVGIITGFATVTEISILAATYVLFLGLVVYRTITPSDLFPLFRRSAVNSATIMVLFAVVGTFSYVLTVGGLSENVTGLVETLDVGPVAFLLLAMLFFLIVGMPMDAVPAILIFLPILLPVAEDLGIDPIHFGVLVVVNLMMGLLTWPVGALLYVVTKTSGVPFGRLSVAVLPFFGAMLVVLLLLALVPGLVTWLPGILLGP</sequence>
<keyword evidence="4 7" id="KW-0812">Transmembrane</keyword>
<evidence type="ECO:0000256" key="3">
    <source>
        <dbReference type="ARBA" id="ARBA00022519"/>
    </source>
</evidence>